<dbReference type="Proteomes" id="UP000265520">
    <property type="component" value="Unassembled WGS sequence"/>
</dbReference>
<organism evidence="1 2">
    <name type="scientific">Trifolium medium</name>
    <dbReference type="NCBI Taxonomy" id="97028"/>
    <lineage>
        <taxon>Eukaryota</taxon>
        <taxon>Viridiplantae</taxon>
        <taxon>Streptophyta</taxon>
        <taxon>Embryophyta</taxon>
        <taxon>Tracheophyta</taxon>
        <taxon>Spermatophyta</taxon>
        <taxon>Magnoliopsida</taxon>
        <taxon>eudicotyledons</taxon>
        <taxon>Gunneridae</taxon>
        <taxon>Pentapetalae</taxon>
        <taxon>rosids</taxon>
        <taxon>fabids</taxon>
        <taxon>Fabales</taxon>
        <taxon>Fabaceae</taxon>
        <taxon>Papilionoideae</taxon>
        <taxon>50 kb inversion clade</taxon>
        <taxon>NPAAA clade</taxon>
        <taxon>Hologalegina</taxon>
        <taxon>IRL clade</taxon>
        <taxon>Trifolieae</taxon>
        <taxon>Trifolium</taxon>
    </lineage>
</organism>
<evidence type="ECO:0000313" key="1">
    <source>
        <dbReference type="EMBL" id="MCI23367.1"/>
    </source>
</evidence>
<protein>
    <submittedName>
        <fullName evidence="1">Uncharacterized protein</fullName>
    </submittedName>
</protein>
<reference evidence="1 2" key="1">
    <citation type="journal article" date="2018" name="Front. Plant Sci.">
        <title>Red Clover (Trifolium pratense) and Zigzag Clover (T. medium) - A Picture of Genomic Similarities and Differences.</title>
        <authorList>
            <person name="Dluhosova J."/>
            <person name="Istvanek J."/>
            <person name="Nedelnik J."/>
            <person name="Repkova J."/>
        </authorList>
    </citation>
    <scope>NUCLEOTIDE SEQUENCE [LARGE SCALE GENOMIC DNA]</scope>
    <source>
        <strain evidence="2">cv. 10/8</strain>
        <tissue evidence="1">Leaf</tissue>
    </source>
</reference>
<sequence>MMKRNDPRVTGPSVINRYRIVRMNEFIELIPSQCV</sequence>
<keyword evidence="2" id="KW-1185">Reference proteome</keyword>
<comment type="caution">
    <text evidence="1">The sequence shown here is derived from an EMBL/GenBank/DDBJ whole genome shotgun (WGS) entry which is preliminary data.</text>
</comment>
<dbReference type="AlphaFoldDB" id="A0A392QHJ4"/>
<feature type="non-terminal residue" evidence="1">
    <location>
        <position position="35"/>
    </location>
</feature>
<evidence type="ECO:0000313" key="2">
    <source>
        <dbReference type="Proteomes" id="UP000265520"/>
    </source>
</evidence>
<name>A0A392QHJ4_9FABA</name>
<dbReference type="EMBL" id="LXQA010135687">
    <property type="protein sequence ID" value="MCI23367.1"/>
    <property type="molecule type" value="Genomic_DNA"/>
</dbReference>
<proteinExistence type="predicted"/>
<accession>A0A392QHJ4</accession>